<name>A0A0L0HVE2_SPIPD</name>
<dbReference type="InterPro" id="IPR019447">
    <property type="entry name" value="DNA/RNA-bd_Kin17_WH-like_dom"/>
</dbReference>
<dbReference type="InterPro" id="IPR036236">
    <property type="entry name" value="Znf_C2H2_sf"/>
</dbReference>
<dbReference type="PANTHER" id="PTHR12805:SF0">
    <property type="entry name" value="DNA_RNA-BINDING PROTEIN KIN17"/>
    <property type="match status" value="1"/>
</dbReference>
<feature type="region of interest" description="Disordered" evidence="5">
    <location>
        <begin position="153"/>
        <end position="198"/>
    </location>
</feature>
<evidence type="ECO:0000256" key="3">
    <source>
        <dbReference type="ARBA" id="ARBA00022771"/>
    </source>
</evidence>
<dbReference type="EMBL" id="KQ257450">
    <property type="protein sequence ID" value="KND05057.1"/>
    <property type="molecule type" value="Genomic_DNA"/>
</dbReference>
<feature type="compositionally biased region" description="Basic and acidic residues" evidence="5">
    <location>
        <begin position="154"/>
        <end position="181"/>
    </location>
</feature>
<evidence type="ECO:0000256" key="4">
    <source>
        <dbReference type="ARBA" id="ARBA00022833"/>
    </source>
</evidence>
<dbReference type="GO" id="GO:0003690">
    <property type="term" value="F:double-stranded DNA binding"/>
    <property type="evidence" value="ECO:0007669"/>
    <property type="project" value="TreeGrafter"/>
</dbReference>
<dbReference type="FunCoup" id="A0A0L0HVE2">
    <property type="interactions" value="723"/>
</dbReference>
<keyword evidence="8" id="KW-1185">Reference proteome</keyword>
<dbReference type="Gene3D" id="1.10.10.2030">
    <property type="entry name" value="DNA/RNA-binding protein Kin17, conserved domain"/>
    <property type="match status" value="1"/>
</dbReference>
<dbReference type="Pfam" id="PF10357">
    <property type="entry name" value="WH_KIN17"/>
    <property type="match status" value="1"/>
</dbReference>
<dbReference type="GO" id="GO:0006974">
    <property type="term" value="P:DNA damage response"/>
    <property type="evidence" value="ECO:0007669"/>
    <property type="project" value="TreeGrafter"/>
</dbReference>
<dbReference type="RefSeq" id="XP_016613096.1">
    <property type="nucleotide sequence ID" value="XM_016749061.1"/>
</dbReference>
<evidence type="ECO:0000313" key="7">
    <source>
        <dbReference type="EMBL" id="KND05057.1"/>
    </source>
</evidence>
<keyword evidence="3" id="KW-0863">Zinc-finger</keyword>
<dbReference type="SMART" id="SM01253">
    <property type="entry name" value="Kin17_mid"/>
    <property type="match status" value="1"/>
</dbReference>
<dbReference type="OMA" id="KWVANKM"/>
<dbReference type="SUPFAM" id="SSF57667">
    <property type="entry name" value="beta-beta-alpha zinc fingers"/>
    <property type="match status" value="1"/>
</dbReference>
<evidence type="ECO:0000259" key="6">
    <source>
        <dbReference type="SMART" id="SM01253"/>
    </source>
</evidence>
<dbReference type="GO" id="GO:0005634">
    <property type="term" value="C:nucleus"/>
    <property type="evidence" value="ECO:0007669"/>
    <property type="project" value="TreeGrafter"/>
</dbReference>
<dbReference type="OrthoDB" id="10266249at2759"/>
<proteinExistence type="inferred from homology"/>
<dbReference type="GeneID" id="27684442"/>
<organism evidence="7 8">
    <name type="scientific">Spizellomyces punctatus (strain DAOM BR117)</name>
    <dbReference type="NCBI Taxonomy" id="645134"/>
    <lineage>
        <taxon>Eukaryota</taxon>
        <taxon>Fungi</taxon>
        <taxon>Fungi incertae sedis</taxon>
        <taxon>Chytridiomycota</taxon>
        <taxon>Chytridiomycota incertae sedis</taxon>
        <taxon>Chytridiomycetes</taxon>
        <taxon>Spizellomycetales</taxon>
        <taxon>Spizellomycetaceae</taxon>
        <taxon>Spizellomyces</taxon>
    </lineage>
</organism>
<dbReference type="eggNOG" id="KOG2837">
    <property type="taxonomic scope" value="Eukaryota"/>
</dbReference>
<dbReference type="InterPro" id="IPR056767">
    <property type="entry name" value="C2H2-Znf_KIN17"/>
</dbReference>
<dbReference type="FunFam" id="1.10.10.2030:FF:000001">
    <property type="entry name" value="DNA/RNA-binding protein KIN17, putative"/>
    <property type="match status" value="1"/>
</dbReference>
<feature type="compositionally biased region" description="Polar residues" evidence="5">
    <location>
        <begin position="233"/>
        <end position="253"/>
    </location>
</feature>
<evidence type="ECO:0000256" key="5">
    <source>
        <dbReference type="SAM" id="MobiDB-lite"/>
    </source>
</evidence>
<keyword evidence="4" id="KW-0862">Zinc</keyword>
<comment type="similarity">
    <text evidence="1">Belongs to the KIN17 family.</text>
</comment>
<feature type="region of interest" description="Disordered" evidence="5">
    <location>
        <begin position="229"/>
        <end position="292"/>
    </location>
</feature>
<dbReference type="AlphaFoldDB" id="A0A0L0HVE2"/>
<dbReference type="Pfam" id="PF25095">
    <property type="entry name" value="C2H2-zf_KIN17"/>
    <property type="match status" value="1"/>
</dbReference>
<gene>
    <name evidence="7" type="ORF">SPPG_00733</name>
</gene>
<dbReference type="STRING" id="645134.A0A0L0HVE2"/>
<dbReference type="GO" id="GO:0008270">
    <property type="term" value="F:zinc ion binding"/>
    <property type="evidence" value="ECO:0007669"/>
    <property type="project" value="UniProtKB-KW"/>
</dbReference>
<dbReference type="InterPro" id="IPR038254">
    <property type="entry name" value="KIN17_WH-like_sf"/>
</dbReference>
<feature type="domain" description="DNA/RNA-binding protein Kin17 WH-like" evidence="6">
    <location>
        <begin position="52"/>
        <end position="178"/>
    </location>
</feature>
<protein>
    <recommendedName>
        <fullName evidence="6">DNA/RNA-binding protein Kin17 WH-like domain-containing protein</fullName>
    </recommendedName>
</protein>
<evidence type="ECO:0000313" key="8">
    <source>
        <dbReference type="Proteomes" id="UP000053201"/>
    </source>
</evidence>
<dbReference type="Proteomes" id="UP000053201">
    <property type="component" value="Unassembled WGS sequence"/>
</dbReference>
<dbReference type="VEuPathDB" id="FungiDB:SPPG_00733"/>
<evidence type="ECO:0000256" key="2">
    <source>
        <dbReference type="ARBA" id="ARBA00022723"/>
    </source>
</evidence>
<dbReference type="PANTHER" id="PTHR12805">
    <property type="entry name" value="KIN17 KIN, ANTIGENIC DETERMINANT OF RECA PROTEIN HOMOLOG"/>
    <property type="match status" value="1"/>
</dbReference>
<dbReference type="InParanoid" id="A0A0L0HVE2"/>
<evidence type="ECO:0000256" key="1">
    <source>
        <dbReference type="ARBA" id="ARBA00008517"/>
    </source>
</evidence>
<dbReference type="InterPro" id="IPR037321">
    <property type="entry name" value="KIN17-like"/>
</dbReference>
<sequence>MGADNFLTPKAIANRIKAKGLQKLRWYCQMCEKQCRDENGFKCHCASEGHLRQMQLFAESPHKFMNTYSQEFQQEFMKLLSRRYGTRRVHANLVYQEYISDRHHLHMNSTHWQSLSEFVKHLGREGLCEVDETPKGWFIKWIDRSPETLAKQEAIQRKERMERTDEERTQKALEEQIKKAQEQAAEQEQEATELKRDTAEEPIKLQLKTTFASKPFKKFEPKKLNALAMASKKTATPATSSRAPENGGTSSTDLVGKKVSAVEQIIQDELARKRKGPPGGFSFSQRDEKKRR</sequence>
<accession>A0A0L0HVE2</accession>
<keyword evidence="2" id="KW-0479">Metal-binding</keyword>
<dbReference type="GO" id="GO:0006260">
    <property type="term" value="P:DNA replication"/>
    <property type="evidence" value="ECO:0007669"/>
    <property type="project" value="TreeGrafter"/>
</dbReference>
<reference evidence="7 8" key="1">
    <citation type="submission" date="2009-08" db="EMBL/GenBank/DDBJ databases">
        <title>The Genome Sequence of Spizellomyces punctatus strain DAOM BR117.</title>
        <authorList>
            <consortium name="The Broad Institute Genome Sequencing Platform"/>
            <person name="Russ C."/>
            <person name="Cuomo C."/>
            <person name="Shea T."/>
            <person name="Young S.K."/>
            <person name="Zeng Q."/>
            <person name="Koehrsen M."/>
            <person name="Haas B."/>
            <person name="Borodovsky M."/>
            <person name="Guigo R."/>
            <person name="Alvarado L."/>
            <person name="Berlin A."/>
            <person name="Bochicchio J."/>
            <person name="Borenstein D."/>
            <person name="Chapman S."/>
            <person name="Chen Z."/>
            <person name="Engels R."/>
            <person name="Freedman E."/>
            <person name="Gellesch M."/>
            <person name="Goldberg J."/>
            <person name="Griggs A."/>
            <person name="Gujja S."/>
            <person name="Heiman D."/>
            <person name="Hepburn T."/>
            <person name="Howarth C."/>
            <person name="Jen D."/>
            <person name="Larson L."/>
            <person name="Lewis B."/>
            <person name="Mehta T."/>
            <person name="Park D."/>
            <person name="Pearson M."/>
            <person name="Roberts A."/>
            <person name="Saif S."/>
            <person name="Shenoy N."/>
            <person name="Sisk P."/>
            <person name="Stolte C."/>
            <person name="Sykes S."/>
            <person name="Thomson T."/>
            <person name="Walk T."/>
            <person name="White J."/>
            <person name="Yandava C."/>
            <person name="Burger G."/>
            <person name="Gray M.W."/>
            <person name="Holland P.W.H."/>
            <person name="King N."/>
            <person name="Lang F.B.F."/>
            <person name="Roger A.J."/>
            <person name="Ruiz-Trillo I."/>
            <person name="Lander E."/>
            <person name="Nusbaum C."/>
        </authorList>
    </citation>
    <scope>NUCLEOTIDE SEQUENCE [LARGE SCALE GENOMIC DNA]</scope>
    <source>
        <strain evidence="7 8">DAOM BR117</strain>
    </source>
</reference>